<comment type="caution">
    <text evidence="4">The sequence shown here is derived from an EMBL/GenBank/DDBJ whole genome shotgun (WGS) entry which is preliminary data.</text>
</comment>
<dbReference type="PROSITE" id="PS00626">
    <property type="entry name" value="RCC1_2"/>
    <property type="match status" value="1"/>
</dbReference>
<accession>A0A9W7AY24</accession>
<evidence type="ECO:0000256" key="2">
    <source>
        <dbReference type="PROSITE-ProRule" id="PRU00235"/>
    </source>
</evidence>
<dbReference type="PANTHER" id="PTHR45982">
    <property type="entry name" value="REGULATOR OF CHROMOSOME CONDENSATION"/>
    <property type="match status" value="1"/>
</dbReference>
<feature type="region of interest" description="Disordered" evidence="3">
    <location>
        <begin position="519"/>
        <end position="538"/>
    </location>
</feature>
<feature type="repeat" description="RCC1" evidence="2">
    <location>
        <begin position="260"/>
        <end position="332"/>
    </location>
</feature>
<dbReference type="Pfam" id="PF12796">
    <property type="entry name" value="Ank_2"/>
    <property type="match status" value="1"/>
</dbReference>
<organism evidence="4 5">
    <name type="scientific">Triparma laevis f. inornata</name>
    <dbReference type="NCBI Taxonomy" id="1714386"/>
    <lineage>
        <taxon>Eukaryota</taxon>
        <taxon>Sar</taxon>
        <taxon>Stramenopiles</taxon>
        <taxon>Ochrophyta</taxon>
        <taxon>Bolidophyceae</taxon>
        <taxon>Parmales</taxon>
        <taxon>Triparmaceae</taxon>
        <taxon>Triparma</taxon>
    </lineage>
</organism>
<keyword evidence="1" id="KW-0040">ANK repeat</keyword>
<evidence type="ECO:0000256" key="1">
    <source>
        <dbReference type="PROSITE-ProRule" id="PRU00023"/>
    </source>
</evidence>
<reference evidence="5" key="1">
    <citation type="journal article" date="2023" name="Commun. Biol.">
        <title>Genome analysis of Parmales, the sister group of diatoms, reveals the evolutionary specialization of diatoms from phago-mixotrophs to photoautotrophs.</title>
        <authorList>
            <person name="Ban H."/>
            <person name="Sato S."/>
            <person name="Yoshikawa S."/>
            <person name="Yamada K."/>
            <person name="Nakamura Y."/>
            <person name="Ichinomiya M."/>
            <person name="Sato N."/>
            <person name="Blanc-Mathieu R."/>
            <person name="Endo H."/>
            <person name="Kuwata A."/>
            <person name="Ogata H."/>
        </authorList>
    </citation>
    <scope>NUCLEOTIDE SEQUENCE [LARGE SCALE GENOMIC DNA]</scope>
</reference>
<dbReference type="Proteomes" id="UP001162640">
    <property type="component" value="Unassembled WGS sequence"/>
</dbReference>
<dbReference type="InterPro" id="IPR009091">
    <property type="entry name" value="RCC1/BLIP-II"/>
</dbReference>
<dbReference type="SUPFAM" id="SSF50985">
    <property type="entry name" value="RCC1/BLIP-II"/>
    <property type="match status" value="1"/>
</dbReference>
<feature type="repeat" description="ANK" evidence="1">
    <location>
        <begin position="591"/>
        <end position="623"/>
    </location>
</feature>
<feature type="region of interest" description="Disordered" evidence="3">
    <location>
        <begin position="276"/>
        <end position="295"/>
    </location>
</feature>
<feature type="repeat" description="ANK" evidence="1">
    <location>
        <begin position="624"/>
        <end position="656"/>
    </location>
</feature>
<proteinExistence type="predicted"/>
<name>A0A9W7AY24_9STRA</name>
<dbReference type="InterPro" id="IPR000408">
    <property type="entry name" value="Reg_chr_condens"/>
</dbReference>
<evidence type="ECO:0000256" key="3">
    <source>
        <dbReference type="SAM" id="MobiDB-lite"/>
    </source>
</evidence>
<dbReference type="InterPro" id="IPR036770">
    <property type="entry name" value="Ankyrin_rpt-contain_sf"/>
</dbReference>
<dbReference type="Gene3D" id="2.130.10.30">
    <property type="entry name" value="Regulator of chromosome condensation 1/beta-lactamase-inhibitor protein II"/>
    <property type="match status" value="2"/>
</dbReference>
<dbReference type="Gene3D" id="1.25.40.20">
    <property type="entry name" value="Ankyrin repeat-containing domain"/>
    <property type="match status" value="1"/>
</dbReference>
<feature type="repeat" description="RCC1" evidence="2">
    <location>
        <begin position="113"/>
        <end position="169"/>
    </location>
</feature>
<protein>
    <submittedName>
        <fullName evidence="4">Uncharacterized protein</fullName>
    </submittedName>
</protein>
<dbReference type="SMART" id="SM00248">
    <property type="entry name" value="ANK"/>
    <property type="match status" value="2"/>
</dbReference>
<dbReference type="InterPro" id="IPR051553">
    <property type="entry name" value="Ran_GTPase-activating"/>
</dbReference>
<dbReference type="PROSITE" id="PS50297">
    <property type="entry name" value="ANK_REP_REGION"/>
    <property type="match status" value="1"/>
</dbReference>
<dbReference type="AlphaFoldDB" id="A0A9W7AY24"/>
<dbReference type="Pfam" id="PF00415">
    <property type="entry name" value="RCC1"/>
    <property type="match status" value="1"/>
</dbReference>
<dbReference type="Pfam" id="PF13540">
    <property type="entry name" value="RCC1_2"/>
    <property type="match status" value="1"/>
</dbReference>
<sequence>MNLSFSIPPPAGARLSLGFGQKFFGTCQTSSSSLPPLPPTTFSISATSTTLIACVGEEGGGGGNEMAYILGTPLDGQQFLECKALKFMGVRMGCQVVGISSGRSHTIFLTSESTVFTFGSGHFGQLGHGNDSYQVNPKEVKGVEILMPEYYKAVSVTAGGNHTLVTCRGEGVEDDDVIMSFGFNSSGQCGVGTYSNTLLQPQYVVGFEPKGAKNRGRLPPPLPSDGYVPAPANTGQSSTALRATSLTAGLSHTVCSTNRGTVYSWGDGKFGKLGVSVIPPTRDGGKGGESRGKKKRIEKACTPIPIRFPPRGNAGFYSVHAGGDFTFSVLYDDAELTCVRNVYSWGYGSEGNHALNNHLHLRTPRENSHIMGIIGHCSKFDLHCRGSQVCLHAKGMNNVAGGGEIYTWGCNDIGQTGHKLPSRREQLNLPEVEGPPGGRVWEGRNFDSKHNIFYPKRVDLDGAMLEYFDGDEEAARGHAIDVVGVCLGETNMYVLGDVVKLDGNSRDIRRYEILVPASSKGEEGGGDEVDSKSQRKSYSDTTGTIDILTTDLAKPTSDTISQVCSWCRNGRIKEILEIIERGYDIDSRDSNGNSLLIICSQNGAANLARVLVKRGAEVDAKNKLGNCALHYSMYFKHEEITNFLIKSGADDTSLNDEGLTPYEGLRRAELDEL</sequence>
<dbReference type="PROSITE" id="PS50088">
    <property type="entry name" value="ANK_REPEAT"/>
    <property type="match status" value="2"/>
</dbReference>
<dbReference type="PROSITE" id="PS50012">
    <property type="entry name" value="RCC1_3"/>
    <property type="match status" value="2"/>
</dbReference>
<dbReference type="PRINTS" id="PR00633">
    <property type="entry name" value="RCCNDNSATION"/>
</dbReference>
<dbReference type="InterPro" id="IPR002110">
    <property type="entry name" value="Ankyrin_rpt"/>
</dbReference>
<dbReference type="SUPFAM" id="SSF48403">
    <property type="entry name" value="Ankyrin repeat"/>
    <property type="match status" value="1"/>
</dbReference>
<dbReference type="PANTHER" id="PTHR45982:SF1">
    <property type="entry name" value="REGULATOR OF CHROMOSOME CONDENSATION"/>
    <property type="match status" value="1"/>
</dbReference>
<gene>
    <name evidence="4" type="ORF">TL16_g08382</name>
</gene>
<evidence type="ECO:0000313" key="4">
    <source>
        <dbReference type="EMBL" id="GMH80051.1"/>
    </source>
</evidence>
<evidence type="ECO:0000313" key="5">
    <source>
        <dbReference type="Proteomes" id="UP001162640"/>
    </source>
</evidence>
<dbReference type="EMBL" id="BLQM01000275">
    <property type="protein sequence ID" value="GMH80051.1"/>
    <property type="molecule type" value="Genomic_DNA"/>
</dbReference>